<keyword evidence="2" id="KW-1185">Reference proteome</keyword>
<reference evidence="1 2" key="1">
    <citation type="submission" date="2021-03" db="EMBL/GenBank/DDBJ databases">
        <title>Complete genome of Parasphingorhabdus_sp.JHSY0214.</title>
        <authorList>
            <person name="Yoo J.H."/>
            <person name="Bae J.W."/>
        </authorList>
    </citation>
    <scope>NUCLEOTIDE SEQUENCE [LARGE SCALE GENOMIC DNA]</scope>
    <source>
        <strain evidence="1 2">JHSY0214</strain>
    </source>
</reference>
<evidence type="ECO:0000313" key="2">
    <source>
        <dbReference type="Proteomes" id="UP000663923"/>
    </source>
</evidence>
<dbReference type="Proteomes" id="UP000663923">
    <property type="component" value="Chromosome"/>
</dbReference>
<protein>
    <submittedName>
        <fullName evidence="1">YcaQ family DNA glycosylase</fullName>
    </submittedName>
</protein>
<proteinExistence type="predicted"/>
<dbReference type="RefSeq" id="WP_207986360.1">
    <property type="nucleotide sequence ID" value="NZ_CP071794.1"/>
</dbReference>
<dbReference type="Pfam" id="PF06224">
    <property type="entry name" value="AlkZ-like"/>
    <property type="match status" value="1"/>
</dbReference>
<gene>
    <name evidence="1" type="ORF">J4G78_09495</name>
</gene>
<dbReference type="PANTHER" id="PTHR30528:SF0">
    <property type="entry name" value="CYTOPLASMIC PROTEIN"/>
    <property type="match status" value="1"/>
</dbReference>
<evidence type="ECO:0000313" key="1">
    <source>
        <dbReference type="EMBL" id="QTD54526.1"/>
    </source>
</evidence>
<dbReference type="InterPro" id="IPR009351">
    <property type="entry name" value="AlkZ-like"/>
</dbReference>
<name>A0ABX7SZ25_9SPHN</name>
<organism evidence="1 2">
    <name type="scientific">Parasphingorhabdus cellanae</name>
    <dbReference type="NCBI Taxonomy" id="2806553"/>
    <lineage>
        <taxon>Bacteria</taxon>
        <taxon>Pseudomonadati</taxon>
        <taxon>Pseudomonadota</taxon>
        <taxon>Alphaproteobacteria</taxon>
        <taxon>Sphingomonadales</taxon>
        <taxon>Sphingomonadaceae</taxon>
        <taxon>Parasphingorhabdus</taxon>
    </lineage>
</organism>
<sequence length="388" mass="44787">MVLRIKNRDARRLWLDRTGLADTPTGSHDLLQIIKDLGFVQLDTIRNVTRAHHHILWSRNQNYREPMLNKLLANDRSVFEHFTHDASVLPMDFYPLWQRQFRRLGARAAKHKAMDAADIAAIKARISREGPLSTHAFDTKIVGKKEMWARPPHKRALDQLWYAGELATSHREKFVKYYDLAERVIPAGHREVDHSDDHQVDWLCRAALDRLGFGTLGDIQRFWAAMDAPEVKTWAGKASDHLVPIELETVDGDWVSMVAPANIGSLLVNMRSPTSRLRILSPFDPAIRDRTRLSRLFGFDYRIEIFVPAAKRRWGYYVYPLLERDRFVGRIELKADRKAGIVKVVQIWPESGVKWTADRAEKLDAELSRLARFIGADTVEWQCGRIGR</sequence>
<dbReference type="PANTHER" id="PTHR30528">
    <property type="entry name" value="CYTOPLASMIC PROTEIN"/>
    <property type="match status" value="1"/>
</dbReference>
<dbReference type="EMBL" id="CP071794">
    <property type="protein sequence ID" value="QTD54526.1"/>
    <property type="molecule type" value="Genomic_DNA"/>
</dbReference>
<accession>A0ABX7SZ25</accession>